<evidence type="ECO:0000256" key="1">
    <source>
        <dbReference type="SAM" id="Phobius"/>
    </source>
</evidence>
<accession>A0ABZ2CGU6</accession>
<feature type="transmembrane region" description="Helical" evidence="1">
    <location>
        <begin position="7"/>
        <end position="23"/>
    </location>
</feature>
<dbReference type="Proteomes" id="UP001357223">
    <property type="component" value="Chromosome"/>
</dbReference>
<feature type="transmembrane region" description="Helical" evidence="1">
    <location>
        <begin position="29"/>
        <end position="51"/>
    </location>
</feature>
<sequence length="79" mass="9716">MRIYTVIIIQFMIWSGFTFIEWLSTLDWYIYKIMMFFIFFYLAIVIGNQFIHSTRKTMFVTVFSLSLYSFIHIVMLSLW</sequence>
<proteinExistence type="predicted"/>
<organism evidence="2 3">
    <name type="scientific">Niallia oryzisoli</name>
    <dbReference type="NCBI Taxonomy" id="1737571"/>
    <lineage>
        <taxon>Bacteria</taxon>
        <taxon>Bacillati</taxon>
        <taxon>Bacillota</taxon>
        <taxon>Bacilli</taxon>
        <taxon>Bacillales</taxon>
        <taxon>Bacillaceae</taxon>
        <taxon>Niallia</taxon>
    </lineage>
</organism>
<feature type="transmembrane region" description="Helical" evidence="1">
    <location>
        <begin position="58"/>
        <end position="78"/>
    </location>
</feature>
<evidence type="ECO:0000313" key="3">
    <source>
        <dbReference type="Proteomes" id="UP001357223"/>
    </source>
</evidence>
<dbReference type="RefSeq" id="WP_338451904.1">
    <property type="nucleotide sequence ID" value="NZ_CP137640.1"/>
</dbReference>
<gene>
    <name evidence="2" type="ORF">R4Z09_08555</name>
</gene>
<keyword evidence="1" id="KW-0812">Transmembrane</keyword>
<name>A0ABZ2CGU6_9BACI</name>
<protein>
    <recommendedName>
        <fullName evidence="4">NADH dehydrogenase subunit 4</fullName>
    </recommendedName>
</protein>
<reference evidence="2 3" key="1">
    <citation type="submission" date="2023-10" db="EMBL/GenBank/DDBJ databases">
        <title>Niallia locisalis sp.nov. isolated from a salt pond sample.</title>
        <authorList>
            <person name="Li X.-J."/>
            <person name="Dong L."/>
        </authorList>
    </citation>
    <scope>NUCLEOTIDE SEQUENCE [LARGE SCALE GENOMIC DNA]</scope>
    <source>
        <strain evidence="2 3">DSM 29761</strain>
    </source>
</reference>
<evidence type="ECO:0008006" key="4">
    <source>
        <dbReference type="Google" id="ProtNLM"/>
    </source>
</evidence>
<evidence type="ECO:0000313" key="2">
    <source>
        <dbReference type="EMBL" id="WVX83012.1"/>
    </source>
</evidence>
<keyword evidence="1" id="KW-0472">Membrane</keyword>
<keyword evidence="3" id="KW-1185">Reference proteome</keyword>
<dbReference type="EMBL" id="CP137640">
    <property type="protein sequence ID" value="WVX83012.1"/>
    <property type="molecule type" value="Genomic_DNA"/>
</dbReference>
<keyword evidence="1" id="KW-1133">Transmembrane helix</keyword>